<dbReference type="EMBL" id="CP019477">
    <property type="protein sequence ID" value="UQC85912.1"/>
    <property type="molecule type" value="Genomic_DNA"/>
</dbReference>
<evidence type="ECO:0000313" key="1">
    <source>
        <dbReference type="EMBL" id="UQC85912.1"/>
    </source>
</evidence>
<gene>
    <name evidence="1" type="ORF">CLUP02_11411</name>
</gene>
<sequence>MKERTINFRCPGSHLMRETVTGWRTILGKNGGCGASVEQVSKLEKKGAKMQVVSQMVT</sequence>
<keyword evidence="2" id="KW-1185">Reference proteome</keyword>
<accession>A0A9Q8WK95</accession>
<dbReference type="RefSeq" id="XP_049147524.1">
    <property type="nucleotide sequence ID" value="XM_049290379.1"/>
</dbReference>
<name>A0A9Q8WK95_9PEZI</name>
<evidence type="ECO:0000313" key="2">
    <source>
        <dbReference type="Proteomes" id="UP000830671"/>
    </source>
</evidence>
<reference evidence="1" key="1">
    <citation type="journal article" date="2021" name="Mol. Plant Microbe Interact.">
        <title>Complete Genome Sequence of the Plant-Pathogenic Fungus Colletotrichum lupini.</title>
        <authorList>
            <person name="Baroncelli R."/>
            <person name="Pensec F."/>
            <person name="Da Lio D."/>
            <person name="Boufleur T."/>
            <person name="Vicente I."/>
            <person name="Sarrocco S."/>
            <person name="Picot A."/>
            <person name="Baraldi E."/>
            <person name="Sukno S."/>
            <person name="Thon M."/>
            <person name="Le Floch G."/>
        </authorList>
    </citation>
    <scope>NUCLEOTIDE SEQUENCE</scope>
    <source>
        <strain evidence="1">IMI 504893</strain>
    </source>
</reference>
<dbReference type="GeneID" id="73345389"/>
<dbReference type="AlphaFoldDB" id="A0A9Q8WK95"/>
<protein>
    <submittedName>
        <fullName evidence="1">Uncharacterized protein</fullName>
    </submittedName>
</protein>
<dbReference type="KEGG" id="clup:CLUP02_11411"/>
<organism evidence="1 2">
    <name type="scientific">Colletotrichum lupini</name>
    <dbReference type="NCBI Taxonomy" id="145971"/>
    <lineage>
        <taxon>Eukaryota</taxon>
        <taxon>Fungi</taxon>
        <taxon>Dikarya</taxon>
        <taxon>Ascomycota</taxon>
        <taxon>Pezizomycotina</taxon>
        <taxon>Sordariomycetes</taxon>
        <taxon>Hypocreomycetidae</taxon>
        <taxon>Glomerellales</taxon>
        <taxon>Glomerellaceae</taxon>
        <taxon>Colletotrichum</taxon>
        <taxon>Colletotrichum acutatum species complex</taxon>
    </lineage>
</organism>
<proteinExistence type="predicted"/>
<dbReference type="Proteomes" id="UP000830671">
    <property type="component" value="Chromosome 5"/>
</dbReference>